<organism evidence="1 2">
    <name type="scientific">Candidatus Roizmanbacteria bacterium CG22_combo_CG10-13_8_21_14_all_38_20</name>
    <dbReference type="NCBI Taxonomy" id="1974862"/>
    <lineage>
        <taxon>Bacteria</taxon>
        <taxon>Candidatus Roizmaniibacteriota</taxon>
    </lineage>
</organism>
<accession>A0A2H0BUL2</accession>
<reference evidence="1 2" key="1">
    <citation type="submission" date="2017-09" db="EMBL/GenBank/DDBJ databases">
        <title>Depth-based differentiation of microbial function through sediment-hosted aquifers and enrichment of novel symbionts in the deep terrestrial subsurface.</title>
        <authorList>
            <person name="Probst A.J."/>
            <person name="Ladd B."/>
            <person name="Jarett J.K."/>
            <person name="Geller-Mcgrath D.E."/>
            <person name="Sieber C.M."/>
            <person name="Emerson J.B."/>
            <person name="Anantharaman K."/>
            <person name="Thomas B.C."/>
            <person name="Malmstrom R."/>
            <person name="Stieglmeier M."/>
            <person name="Klingl A."/>
            <person name="Woyke T."/>
            <person name="Ryan C.M."/>
            <person name="Banfield J.F."/>
        </authorList>
    </citation>
    <scope>NUCLEOTIDE SEQUENCE [LARGE SCALE GENOMIC DNA]</scope>
    <source>
        <strain evidence="1">CG22_combo_CG10-13_8_21_14_all_38_20</strain>
    </source>
</reference>
<dbReference type="InterPro" id="IPR037914">
    <property type="entry name" value="SpoVT-AbrB_sf"/>
</dbReference>
<dbReference type="EMBL" id="PCTA01000030">
    <property type="protein sequence ID" value="PIP61294.1"/>
    <property type="molecule type" value="Genomic_DNA"/>
</dbReference>
<sequence length="86" mass="9741">MQITAIIRGRGQLTIPEEIRKSLNWISESVAVTISIVSDSKVLIEPHRITSKVNWNLLRSSISRVREFTGKTGNLAKFIVQDREAH</sequence>
<dbReference type="Gene3D" id="2.10.260.10">
    <property type="match status" value="1"/>
</dbReference>
<evidence type="ECO:0000313" key="2">
    <source>
        <dbReference type="Proteomes" id="UP000231246"/>
    </source>
</evidence>
<protein>
    <recommendedName>
        <fullName evidence="3">SpoVT-AbrB domain-containing protein</fullName>
    </recommendedName>
</protein>
<comment type="caution">
    <text evidence="1">The sequence shown here is derived from an EMBL/GenBank/DDBJ whole genome shotgun (WGS) entry which is preliminary data.</text>
</comment>
<evidence type="ECO:0008006" key="3">
    <source>
        <dbReference type="Google" id="ProtNLM"/>
    </source>
</evidence>
<dbReference type="Proteomes" id="UP000231246">
    <property type="component" value="Unassembled WGS sequence"/>
</dbReference>
<gene>
    <name evidence="1" type="ORF">COW99_04750</name>
</gene>
<dbReference type="AlphaFoldDB" id="A0A2H0BUL2"/>
<proteinExistence type="predicted"/>
<name>A0A2H0BUL2_9BACT</name>
<dbReference type="SUPFAM" id="SSF89447">
    <property type="entry name" value="AbrB/MazE/MraZ-like"/>
    <property type="match status" value="1"/>
</dbReference>
<evidence type="ECO:0000313" key="1">
    <source>
        <dbReference type="EMBL" id="PIP61294.1"/>
    </source>
</evidence>